<evidence type="ECO:0000256" key="2">
    <source>
        <dbReference type="SAM" id="SignalP"/>
    </source>
</evidence>
<protein>
    <recommendedName>
        <fullName evidence="5">Chemotaxis protein MotC</fullName>
    </recommendedName>
</protein>
<dbReference type="Proteomes" id="UP000281094">
    <property type="component" value="Unassembled WGS sequence"/>
</dbReference>
<gene>
    <name evidence="3" type="ORF">D8780_12015</name>
</gene>
<feature type="compositionally biased region" description="Low complexity" evidence="1">
    <location>
        <begin position="94"/>
        <end position="105"/>
    </location>
</feature>
<feature type="signal peptide" evidence="2">
    <location>
        <begin position="1"/>
        <end position="26"/>
    </location>
</feature>
<name>A0A3L7JDS8_9HYPH</name>
<evidence type="ECO:0008006" key="5">
    <source>
        <dbReference type="Google" id="ProtNLM"/>
    </source>
</evidence>
<organism evidence="3 4">
    <name type="scientific">Notoacmeibacter ruber</name>
    <dbReference type="NCBI Taxonomy" id="2670375"/>
    <lineage>
        <taxon>Bacteria</taxon>
        <taxon>Pseudomonadati</taxon>
        <taxon>Pseudomonadota</taxon>
        <taxon>Alphaproteobacteria</taxon>
        <taxon>Hyphomicrobiales</taxon>
        <taxon>Notoacmeibacteraceae</taxon>
        <taxon>Notoacmeibacter</taxon>
    </lineage>
</organism>
<feature type="chain" id="PRO_5018280385" description="Chemotaxis protein MotC" evidence="2">
    <location>
        <begin position="27"/>
        <end position="502"/>
    </location>
</feature>
<sequence length="502" mass="54098">MTRYALRKASLACLAASFWVAAPASAVQDSSIRSALFSNTGEAAVRATPKQARLPAPVQLASSEPMVEALSQPLPPKLPESEQPVQVAPEETETPTTPQSEAPAAMTKEESDAKLQFDAFIMGLFEFQDAIIDGDPSALALQGKVLRRLQLNLMSARALFSKPDAPVEPLLVFALSGGDARISADLLRQVPPSHSSHEIVQAIINYLKGSPDSAKGLARQDPTAFSFPLSALVALSTGTANARGDKKVARNSLEMAAILGTGTLVEEVALRRLLDIHAEEDNEKGFFDIAESYGLRYSKSIFLSEFARRLTVTLTEHDWVPPRGLDPILEGMLPAQSSVVARQIARGAAIRGNHELALMSVEWLRRFNPSQANDQLYEAMAELAAREIDKAETVETEIVEAELSKNDRLLLSSLRRALAHIRGAEQVADITGAALSDLAAEPVLKAELTADHKANLPQRSDADAPSIPVAVEIPETSEDTKLASLRERLSVTLDAIEELSAK</sequence>
<keyword evidence="4" id="KW-1185">Reference proteome</keyword>
<comment type="caution">
    <text evidence="3">The sequence shown here is derived from an EMBL/GenBank/DDBJ whole genome shotgun (WGS) entry which is preliminary data.</text>
</comment>
<keyword evidence="2" id="KW-0732">Signal</keyword>
<accession>A0A3L7JDS8</accession>
<dbReference type="EMBL" id="RCWN01000001">
    <property type="protein sequence ID" value="RLQ88836.1"/>
    <property type="molecule type" value="Genomic_DNA"/>
</dbReference>
<feature type="region of interest" description="Disordered" evidence="1">
    <location>
        <begin position="65"/>
        <end position="109"/>
    </location>
</feature>
<evidence type="ECO:0000313" key="4">
    <source>
        <dbReference type="Proteomes" id="UP000281094"/>
    </source>
</evidence>
<evidence type="ECO:0000256" key="1">
    <source>
        <dbReference type="SAM" id="MobiDB-lite"/>
    </source>
</evidence>
<reference evidence="3 4" key="1">
    <citation type="submission" date="2018-10" db="EMBL/GenBank/DDBJ databases">
        <title>Notoacmeibacter sp. M2BS9Y-3-1, whole genome shotgun sequence.</title>
        <authorList>
            <person name="Tuo L."/>
        </authorList>
    </citation>
    <scope>NUCLEOTIDE SEQUENCE [LARGE SCALE GENOMIC DNA]</scope>
    <source>
        <strain evidence="3 4">M2BS9Y-3-1</strain>
    </source>
</reference>
<evidence type="ECO:0000313" key="3">
    <source>
        <dbReference type="EMBL" id="RLQ88836.1"/>
    </source>
</evidence>
<dbReference type="RefSeq" id="WP_121645804.1">
    <property type="nucleotide sequence ID" value="NZ_RCWN01000001.1"/>
</dbReference>
<proteinExistence type="predicted"/>
<dbReference type="AlphaFoldDB" id="A0A3L7JDS8"/>